<name>A0A6S6ZQJ7_9BURK</name>
<dbReference type="InterPro" id="IPR005532">
    <property type="entry name" value="SUMF_dom"/>
</dbReference>
<evidence type="ECO:0000313" key="4">
    <source>
        <dbReference type="EMBL" id="CAB3692159.1"/>
    </source>
</evidence>
<sequence>MKFELLGRCAALVLLAWPSSQAALAADAPASPSKWDARFYNPKPEAGDIELPLPCNGAIVFRKIVVPVGGPLADLPIQVGQEGGAYSFVEKSRPAYIAGGFTEISADKKSRSSYYLMAKYELTTSQYLALATLANGDSTKCPDPQAGDGRFPITGANWFDAMRTAHLYNIWLRQHAKGLLPQEDKISGFVRLPTEVEWEFAARGGINVNAAEFAEPRYPMRDGKITEYEWFGGTQSSNSKINRIGVLLPNPLGLHDMLGNVSEMTLDAFRLNKFDRQNGSAGSFVIRGSDFMQPESELRAALRREGNLYDEDGEIKDKTVGLRWVIASREMTSANHVKALEESYSKLGDGHVSSDATKKGASAVKELNALAGTVTDKKLKDQLAGLEGKLRASNQQQEEARDQAIRASLNLGAFLCTKLKDDGEHRNLLRSVYKSNCEDGNSDATCERRKKLLTSHESRVEGVTQYYASSLVDAATLYGANNLTKQVPVLDKMFEQNKQLNGLRPYLTTYWSQQKAYLSNKKIDRSAWLDSCMAVNK</sequence>
<dbReference type="RefSeq" id="WP_217467844.1">
    <property type="nucleotide sequence ID" value="NZ_CADIJM010000003.1"/>
</dbReference>
<keyword evidence="5" id="KW-1185">Reference proteome</keyword>
<dbReference type="Pfam" id="PF03781">
    <property type="entry name" value="FGE-sulfatase"/>
    <property type="match status" value="1"/>
</dbReference>
<proteinExistence type="predicted"/>
<dbReference type="AlphaFoldDB" id="A0A6S6ZQJ7"/>
<dbReference type="PANTHER" id="PTHR23150">
    <property type="entry name" value="SULFATASE MODIFYING FACTOR 1, 2"/>
    <property type="match status" value="1"/>
</dbReference>
<feature type="signal peptide" evidence="2">
    <location>
        <begin position="1"/>
        <end position="25"/>
    </location>
</feature>
<evidence type="ECO:0000256" key="2">
    <source>
        <dbReference type="SAM" id="SignalP"/>
    </source>
</evidence>
<evidence type="ECO:0000256" key="1">
    <source>
        <dbReference type="SAM" id="Coils"/>
    </source>
</evidence>
<keyword evidence="2" id="KW-0732">Signal</keyword>
<dbReference type="Gene3D" id="3.90.1580.10">
    <property type="entry name" value="paralog of FGE (formylglycine-generating enzyme)"/>
    <property type="match status" value="1"/>
</dbReference>
<dbReference type="SUPFAM" id="SSF56436">
    <property type="entry name" value="C-type lectin-like"/>
    <property type="match status" value="1"/>
</dbReference>
<keyword evidence="1" id="KW-0175">Coiled coil</keyword>
<dbReference type="EMBL" id="CADIJM010000003">
    <property type="protein sequence ID" value="CAB3692159.1"/>
    <property type="molecule type" value="Genomic_DNA"/>
</dbReference>
<organism evidence="4 5">
    <name type="scientific">Achromobacter animicus</name>
    <dbReference type="NCBI Taxonomy" id="1389935"/>
    <lineage>
        <taxon>Bacteria</taxon>
        <taxon>Pseudomonadati</taxon>
        <taxon>Pseudomonadota</taxon>
        <taxon>Betaproteobacteria</taxon>
        <taxon>Burkholderiales</taxon>
        <taxon>Alcaligenaceae</taxon>
        <taxon>Achromobacter</taxon>
    </lineage>
</organism>
<feature type="chain" id="PRO_5028818509" description="Sulfatase-modifying factor enzyme-like domain-containing protein" evidence="2">
    <location>
        <begin position="26"/>
        <end position="537"/>
    </location>
</feature>
<accession>A0A6S6ZQJ7</accession>
<reference evidence="4 5" key="1">
    <citation type="submission" date="2020-04" db="EMBL/GenBank/DDBJ databases">
        <authorList>
            <person name="De Canck E."/>
        </authorList>
    </citation>
    <scope>NUCLEOTIDE SEQUENCE [LARGE SCALE GENOMIC DNA]</scope>
    <source>
        <strain evidence="4 5">LMG 26690</strain>
    </source>
</reference>
<feature type="coiled-coil region" evidence="1">
    <location>
        <begin position="376"/>
        <end position="403"/>
    </location>
</feature>
<feature type="domain" description="Sulfatase-modifying factor enzyme-like" evidence="3">
    <location>
        <begin position="109"/>
        <end position="325"/>
    </location>
</feature>
<evidence type="ECO:0000313" key="5">
    <source>
        <dbReference type="Proteomes" id="UP000494214"/>
    </source>
</evidence>
<protein>
    <recommendedName>
        <fullName evidence="3">Sulfatase-modifying factor enzyme-like domain-containing protein</fullName>
    </recommendedName>
</protein>
<dbReference type="PANTHER" id="PTHR23150:SF19">
    <property type="entry name" value="FORMYLGLYCINE-GENERATING ENZYME"/>
    <property type="match status" value="1"/>
</dbReference>
<dbReference type="InterPro" id="IPR051043">
    <property type="entry name" value="Sulfatase_Mod_Factor_Kinase"/>
</dbReference>
<dbReference type="InterPro" id="IPR016187">
    <property type="entry name" value="CTDL_fold"/>
</dbReference>
<dbReference type="Proteomes" id="UP000494214">
    <property type="component" value="Unassembled WGS sequence"/>
</dbReference>
<dbReference type="GO" id="GO:0120147">
    <property type="term" value="F:formylglycine-generating oxidase activity"/>
    <property type="evidence" value="ECO:0007669"/>
    <property type="project" value="TreeGrafter"/>
</dbReference>
<evidence type="ECO:0000259" key="3">
    <source>
        <dbReference type="Pfam" id="PF03781"/>
    </source>
</evidence>
<gene>
    <name evidence="4" type="ORF">LMG26690_02158</name>
</gene>
<dbReference type="InterPro" id="IPR042095">
    <property type="entry name" value="SUMF_sf"/>
</dbReference>